<dbReference type="InParanoid" id="B8C1F6"/>
<dbReference type="SMART" id="SM00149">
    <property type="entry name" value="PLCYc"/>
    <property type="match status" value="1"/>
</dbReference>
<name>B8C1F6_THAPS</name>
<dbReference type="RefSeq" id="XP_002289697.1">
    <property type="nucleotide sequence ID" value="XM_002289661.1"/>
</dbReference>
<dbReference type="InterPro" id="IPR001711">
    <property type="entry name" value="PLipase_C_Pinositol-sp_Y"/>
</dbReference>
<reference evidence="7 8" key="2">
    <citation type="journal article" date="2008" name="Nature">
        <title>The Phaeodactylum genome reveals the evolutionary history of diatom genomes.</title>
        <authorList>
            <person name="Bowler C."/>
            <person name="Allen A.E."/>
            <person name="Badger J.H."/>
            <person name="Grimwood J."/>
            <person name="Jabbari K."/>
            <person name="Kuo A."/>
            <person name="Maheswari U."/>
            <person name="Martens C."/>
            <person name="Maumus F."/>
            <person name="Otillar R.P."/>
            <person name="Rayko E."/>
            <person name="Salamov A."/>
            <person name="Vandepoele K."/>
            <person name="Beszteri B."/>
            <person name="Gruber A."/>
            <person name="Heijde M."/>
            <person name="Katinka M."/>
            <person name="Mock T."/>
            <person name="Valentin K."/>
            <person name="Verret F."/>
            <person name="Berges J.A."/>
            <person name="Brownlee C."/>
            <person name="Cadoret J.P."/>
            <person name="Chiovitti A."/>
            <person name="Choi C.J."/>
            <person name="Coesel S."/>
            <person name="De Martino A."/>
            <person name="Detter J.C."/>
            <person name="Durkin C."/>
            <person name="Falciatore A."/>
            <person name="Fournet J."/>
            <person name="Haruta M."/>
            <person name="Huysman M.J."/>
            <person name="Jenkins B.D."/>
            <person name="Jiroutova K."/>
            <person name="Jorgensen R.E."/>
            <person name="Joubert Y."/>
            <person name="Kaplan A."/>
            <person name="Kroger N."/>
            <person name="Kroth P.G."/>
            <person name="La Roche J."/>
            <person name="Lindquist E."/>
            <person name="Lommer M."/>
            <person name="Martin-Jezequel V."/>
            <person name="Lopez P.J."/>
            <person name="Lucas S."/>
            <person name="Mangogna M."/>
            <person name="McGinnis K."/>
            <person name="Medlin L.K."/>
            <person name="Montsant A."/>
            <person name="Oudot-Le Secq M.P."/>
            <person name="Napoli C."/>
            <person name="Obornik M."/>
            <person name="Parker M.S."/>
            <person name="Petit J.L."/>
            <person name="Porcel B.M."/>
            <person name="Poulsen N."/>
            <person name="Robison M."/>
            <person name="Rychlewski L."/>
            <person name="Rynearson T.A."/>
            <person name="Schmutz J."/>
            <person name="Shapiro H."/>
            <person name="Siaut M."/>
            <person name="Stanley M."/>
            <person name="Sussman M.R."/>
            <person name="Taylor A.R."/>
            <person name="Vardi A."/>
            <person name="von Dassow P."/>
            <person name="Vyverman W."/>
            <person name="Willis A."/>
            <person name="Wyrwicz L.S."/>
            <person name="Rokhsar D.S."/>
            <person name="Weissenbach J."/>
            <person name="Armbrust E.V."/>
            <person name="Green B.R."/>
            <person name="Van de Peer Y."/>
            <person name="Grigoriev I.V."/>
        </authorList>
    </citation>
    <scope>NUCLEOTIDE SEQUENCE [LARGE SCALE GENOMIC DNA]</scope>
    <source>
        <strain evidence="7 8">CCMP1335</strain>
    </source>
</reference>
<dbReference type="GeneID" id="7447488"/>
<dbReference type="PANTHER" id="PTHR10336:SF36">
    <property type="entry name" value="1-PHOSPHATIDYLINOSITOL 4,5-BISPHOSPHATE PHOSPHODIESTERASE BETA-4"/>
    <property type="match status" value="1"/>
</dbReference>
<dbReference type="GO" id="GO:0004435">
    <property type="term" value="F:phosphatidylinositol-4,5-bisphosphate phospholipase C activity"/>
    <property type="evidence" value="ECO:0007669"/>
    <property type="project" value="UniProtKB-EC"/>
</dbReference>
<organism evidence="7 8">
    <name type="scientific">Thalassiosira pseudonana</name>
    <name type="common">Marine diatom</name>
    <name type="synonym">Cyclotella nana</name>
    <dbReference type="NCBI Taxonomy" id="35128"/>
    <lineage>
        <taxon>Eukaryota</taxon>
        <taxon>Sar</taxon>
        <taxon>Stramenopiles</taxon>
        <taxon>Ochrophyta</taxon>
        <taxon>Bacillariophyta</taxon>
        <taxon>Coscinodiscophyceae</taxon>
        <taxon>Thalassiosirophycidae</taxon>
        <taxon>Thalassiosirales</taxon>
        <taxon>Thalassiosiraceae</taxon>
        <taxon>Thalassiosira</taxon>
    </lineage>
</organism>
<evidence type="ECO:0000256" key="1">
    <source>
        <dbReference type="ARBA" id="ARBA00012368"/>
    </source>
</evidence>
<dbReference type="PROSITE" id="PS50008">
    <property type="entry name" value="PIPLC_Y_DOMAIN"/>
    <property type="match status" value="1"/>
</dbReference>
<dbReference type="GO" id="GO:0016042">
    <property type="term" value="P:lipid catabolic process"/>
    <property type="evidence" value="ECO:0007669"/>
    <property type="project" value="UniProtKB-KW"/>
</dbReference>
<reference evidence="7 8" key="1">
    <citation type="journal article" date="2004" name="Science">
        <title>The genome of the diatom Thalassiosira pseudonana: ecology, evolution, and metabolism.</title>
        <authorList>
            <person name="Armbrust E.V."/>
            <person name="Berges J.A."/>
            <person name="Bowler C."/>
            <person name="Green B.R."/>
            <person name="Martinez D."/>
            <person name="Putnam N.H."/>
            <person name="Zhou S."/>
            <person name="Allen A.E."/>
            <person name="Apt K.E."/>
            <person name="Bechner M."/>
            <person name="Brzezinski M.A."/>
            <person name="Chaal B.K."/>
            <person name="Chiovitti A."/>
            <person name="Davis A.K."/>
            <person name="Demarest M.S."/>
            <person name="Detter J.C."/>
            <person name="Glavina T."/>
            <person name="Goodstein D."/>
            <person name="Hadi M.Z."/>
            <person name="Hellsten U."/>
            <person name="Hildebrand M."/>
            <person name="Jenkins B.D."/>
            <person name="Jurka J."/>
            <person name="Kapitonov V.V."/>
            <person name="Kroger N."/>
            <person name="Lau W.W."/>
            <person name="Lane T.W."/>
            <person name="Larimer F.W."/>
            <person name="Lippmeier J.C."/>
            <person name="Lucas S."/>
            <person name="Medina M."/>
            <person name="Montsant A."/>
            <person name="Obornik M."/>
            <person name="Parker M.S."/>
            <person name="Palenik B."/>
            <person name="Pazour G.J."/>
            <person name="Richardson P.M."/>
            <person name="Rynearson T.A."/>
            <person name="Saito M.A."/>
            <person name="Schwartz D.C."/>
            <person name="Thamatrakoln K."/>
            <person name="Valentin K."/>
            <person name="Vardi A."/>
            <person name="Wilkerson F.P."/>
            <person name="Rokhsar D.S."/>
        </authorList>
    </citation>
    <scope>NUCLEOTIDE SEQUENCE [LARGE SCALE GENOMIC DNA]</scope>
    <source>
        <strain evidence="7 8">CCMP1335</strain>
    </source>
</reference>
<dbReference type="PaxDb" id="35128-Thaps262103"/>
<feature type="non-terminal residue" evidence="7">
    <location>
        <position position="253"/>
    </location>
</feature>
<dbReference type="Gene3D" id="2.60.40.150">
    <property type="entry name" value="C2 domain"/>
    <property type="match status" value="1"/>
</dbReference>
<dbReference type="EMBL" id="CM000641">
    <property type="protein sequence ID" value="EED93234.1"/>
    <property type="molecule type" value="Genomic_DNA"/>
</dbReference>
<evidence type="ECO:0000259" key="5">
    <source>
        <dbReference type="PROSITE" id="PS50004"/>
    </source>
</evidence>
<dbReference type="SUPFAM" id="SSF51695">
    <property type="entry name" value="PLC-like phosphodiesterases"/>
    <property type="match status" value="1"/>
</dbReference>
<dbReference type="Pfam" id="PF00387">
    <property type="entry name" value="PI-PLC-Y"/>
    <property type="match status" value="1"/>
</dbReference>
<dbReference type="SUPFAM" id="SSF49562">
    <property type="entry name" value="C2 domain (Calcium/lipid-binding domain, CaLB)"/>
    <property type="match status" value="1"/>
</dbReference>
<dbReference type="InterPro" id="IPR035892">
    <property type="entry name" value="C2_domain_sf"/>
</dbReference>
<dbReference type="eggNOG" id="KOG0169">
    <property type="taxonomic scope" value="Eukaryota"/>
</dbReference>
<dbReference type="InterPro" id="IPR000008">
    <property type="entry name" value="C2_dom"/>
</dbReference>
<dbReference type="Proteomes" id="UP000001449">
    <property type="component" value="Chromosome 4"/>
</dbReference>
<dbReference type="HOGENOM" id="CLU_090199_1_0_1"/>
<dbReference type="Pfam" id="PF00168">
    <property type="entry name" value="C2"/>
    <property type="match status" value="1"/>
</dbReference>
<dbReference type="PROSITE" id="PS50004">
    <property type="entry name" value="C2"/>
    <property type="match status" value="1"/>
</dbReference>
<dbReference type="CDD" id="cd00275">
    <property type="entry name" value="C2_PLC_like"/>
    <property type="match status" value="1"/>
</dbReference>
<dbReference type="STRING" id="35128.B8C1F6"/>
<evidence type="ECO:0000259" key="6">
    <source>
        <dbReference type="PROSITE" id="PS50008"/>
    </source>
</evidence>
<keyword evidence="3" id="KW-0442">Lipid degradation</keyword>
<proteinExistence type="predicted"/>
<accession>B8C1F6</accession>
<dbReference type="PANTHER" id="PTHR10336">
    <property type="entry name" value="PHOSPHOINOSITIDE-SPECIFIC PHOSPHOLIPASE C FAMILY PROTEIN"/>
    <property type="match status" value="1"/>
</dbReference>
<evidence type="ECO:0000313" key="7">
    <source>
        <dbReference type="EMBL" id="EED93234.1"/>
    </source>
</evidence>
<dbReference type="AlphaFoldDB" id="B8C1F6"/>
<feature type="domain" description="PI-PLC Y-box" evidence="6">
    <location>
        <begin position="1"/>
        <end position="88"/>
    </location>
</feature>
<dbReference type="Gene3D" id="3.20.20.190">
    <property type="entry name" value="Phosphatidylinositol (PI) phosphodiesterase"/>
    <property type="match status" value="1"/>
</dbReference>
<feature type="domain" description="C2" evidence="5">
    <location>
        <begin position="89"/>
        <end position="231"/>
    </location>
</feature>
<evidence type="ECO:0000256" key="2">
    <source>
        <dbReference type="ARBA" id="ARBA00022801"/>
    </source>
</evidence>
<keyword evidence="4" id="KW-0443">Lipid metabolism</keyword>
<dbReference type="OMA" id="THNCENG"/>
<keyword evidence="8" id="KW-1185">Reference proteome</keyword>
<dbReference type="InterPro" id="IPR001192">
    <property type="entry name" value="PI-PLC_fam"/>
</dbReference>
<dbReference type="InterPro" id="IPR017946">
    <property type="entry name" value="PLC-like_Pdiesterase_TIM-brl"/>
</dbReference>
<evidence type="ECO:0000313" key="8">
    <source>
        <dbReference type="Proteomes" id="UP000001449"/>
    </source>
</evidence>
<keyword evidence="2" id="KW-0378">Hydrolase</keyword>
<evidence type="ECO:0000256" key="3">
    <source>
        <dbReference type="ARBA" id="ARBA00022963"/>
    </source>
</evidence>
<evidence type="ECO:0000256" key="4">
    <source>
        <dbReference type="ARBA" id="ARBA00023098"/>
    </source>
</evidence>
<dbReference type="KEGG" id="tps:THAPSDRAFT_262103"/>
<protein>
    <recommendedName>
        <fullName evidence="1">phosphoinositide phospholipase C</fullName>
        <ecNumber evidence="1">3.1.4.11</ecNumber>
    </recommendedName>
</protein>
<dbReference type="GO" id="GO:0035556">
    <property type="term" value="P:intracellular signal transduction"/>
    <property type="evidence" value="ECO:0007669"/>
    <property type="project" value="InterPro"/>
</dbReference>
<gene>
    <name evidence="7" type="ORF">THAPSDRAFT_262103</name>
</gene>
<dbReference type="SMART" id="SM00239">
    <property type="entry name" value="C2"/>
    <property type="match status" value="1"/>
</dbReference>
<dbReference type="EC" id="3.1.4.11" evidence="1"/>
<sequence>MHTIQDATVVERAEQGKDEWSQFVEYNKHHLSRTIPSSASRNYNPLLPWALGCQFVSMNFLRNQYMLLNDGRFRENGNQGYVLKPEYLCSSAIDESAVDDALGCTHPRNMSVRILSGYCLPKSDETKATSNANLQKQSINPFARVTLYDGSPATLLSPPSFATKVVKGNGLNPVWNDREAAKFSCMNPSVGMLLFVVYDHCDITKTDVFIGASAIPVSCLREGYRCVSLYDSNNTRSGGMRFASLLIKVKIEF</sequence>